<reference evidence="1" key="1">
    <citation type="submission" date="2021-01" db="EMBL/GenBank/DDBJ databases">
        <authorList>
            <person name="Lovell J.T."/>
            <person name="Bentley N."/>
            <person name="Bhattarai G."/>
            <person name="Jenkins J.W."/>
            <person name="Sreedasyam A."/>
            <person name="Alarcon Y."/>
            <person name="Bock C."/>
            <person name="Boston L."/>
            <person name="Carlson J."/>
            <person name="Cervantes K."/>
            <person name="Clermont K."/>
            <person name="Krom N."/>
            <person name="Kubenka K."/>
            <person name="Mamidi S."/>
            <person name="Mattison C."/>
            <person name="Monteros M."/>
            <person name="Pisani C."/>
            <person name="Plott C."/>
            <person name="Rajasekar S."/>
            <person name="Rhein H.S."/>
            <person name="Rohla C."/>
            <person name="Song M."/>
            <person name="Hilaire R.S."/>
            <person name="Shu S."/>
            <person name="Wells L."/>
            <person name="Wang X."/>
            <person name="Webber J."/>
            <person name="Heerema R.J."/>
            <person name="Klein P."/>
            <person name="Conner P."/>
            <person name="Grauke L."/>
            <person name="Grimwood J."/>
            <person name="Schmutz J."/>
            <person name="Randall J.J."/>
        </authorList>
    </citation>
    <scope>NUCLEOTIDE SEQUENCE</scope>
    <source>
        <tissue evidence="1">Leaf</tissue>
    </source>
</reference>
<dbReference type="Proteomes" id="UP000811246">
    <property type="component" value="Chromosome 4"/>
</dbReference>
<evidence type="ECO:0000313" key="2">
    <source>
        <dbReference type="Proteomes" id="UP000811246"/>
    </source>
</evidence>
<sequence>MFVGLLGAVLPSNLLTRTSSNDVHRHYLPSTIATDAVADLLFTHVNPDPVRPSTLCLYTIFLTHEFSSLPVMILLGSAVM</sequence>
<comment type="caution">
    <text evidence="1">The sequence shown here is derived from an EMBL/GenBank/DDBJ whole genome shotgun (WGS) entry which is preliminary data.</text>
</comment>
<proteinExistence type="predicted"/>
<dbReference type="EMBL" id="CM031828">
    <property type="protein sequence ID" value="KAG6716536.1"/>
    <property type="molecule type" value="Genomic_DNA"/>
</dbReference>
<gene>
    <name evidence="1" type="ORF">I3842_04G054200</name>
</gene>
<organism evidence="1 2">
    <name type="scientific">Carya illinoinensis</name>
    <name type="common">Pecan</name>
    <dbReference type="NCBI Taxonomy" id="32201"/>
    <lineage>
        <taxon>Eukaryota</taxon>
        <taxon>Viridiplantae</taxon>
        <taxon>Streptophyta</taxon>
        <taxon>Embryophyta</taxon>
        <taxon>Tracheophyta</taxon>
        <taxon>Spermatophyta</taxon>
        <taxon>Magnoliopsida</taxon>
        <taxon>eudicotyledons</taxon>
        <taxon>Gunneridae</taxon>
        <taxon>Pentapetalae</taxon>
        <taxon>rosids</taxon>
        <taxon>fabids</taxon>
        <taxon>Fagales</taxon>
        <taxon>Juglandaceae</taxon>
        <taxon>Carya</taxon>
    </lineage>
</organism>
<dbReference type="AlphaFoldDB" id="A0A922F5R7"/>
<protein>
    <submittedName>
        <fullName evidence="1">Uncharacterized protein</fullName>
    </submittedName>
</protein>
<name>A0A922F5R7_CARIL</name>
<evidence type="ECO:0000313" key="1">
    <source>
        <dbReference type="EMBL" id="KAG6716536.1"/>
    </source>
</evidence>
<accession>A0A922F5R7</accession>